<dbReference type="Proteomes" id="UP000321126">
    <property type="component" value="Unassembled WGS sequence"/>
</dbReference>
<keyword evidence="1" id="KW-0812">Transmembrane</keyword>
<keyword evidence="1" id="KW-1133">Transmembrane helix</keyword>
<evidence type="ECO:0000313" key="3">
    <source>
        <dbReference type="Proteomes" id="UP000321126"/>
    </source>
</evidence>
<dbReference type="AlphaFoldDB" id="A0A5C7BVN4"/>
<organism evidence="2 3">
    <name type="scientific">Serratia marcescens</name>
    <dbReference type="NCBI Taxonomy" id="615"/>
    <lineage>
        <taxon>Bacteria</taxon>
        <taxon>Pseudomonadati</taxon>
        <taxon>Pseudomonadota</taxon>
        <taxon>Gammaproteobacteria</taxon>
        <taxon>Enterobacterales</taxon>
        <taxon>Yersiniaceae</taxon>
        <taxon>Serratia</taxon>
    </lineage>
</organism>
<keyword evidence="1" id="KW-0472">Membrane</keyword>
<reference evidence="2 3" key="1">
    <citation type="submission" date="2019-07" db="EMBL/GenBank/DDBJ databases">
        <title>Serratia strains were isolated from fresh produce.</title>
        <authorList>
            <person name="Cho G.-S."/>
            <person name="Stein M."/>
            <person name="Lee W."/>
            <person name="Suh S.H."/>
            <person name="Franz C.M.A.P."/>
        </authorList>
    </citation>
    <scope>NUCLEOTIDE SEQUENCE [LARGE SCALE GENOMIC DNA]</scope>
    <source>
        <strain evidence="2 3">S16</strain>
    </source>
</reference>
<name>A0A5C7BVN4_SERMA</name>
<accession>A0A5C7BVN4</accession>
<protein>
    <submittedName>
        <fullName evidence="2">Uncharacterized protein</fullName>
    </submittedName>
</protein>
<evidence type="ECO:0000313" key="2">
    <source>
        <dbReference type="EMBL" id="TXE28343.1"/>
    </source>
</evidence>
<comment type="caution">
    <text evidence="2">The sequence shown here is derived from an EMBL/GenBank/DDBJ whole genome shotgun (WGS) entry which is preliminary data.</text>
</comment>
<evidence type="ECO:0000256" key="1">
    <source>
        <dbReference type="SAM" id="Phobius"/>
    </source>
</evidence>
<gene>
    <name evidence="2" type="ORF">FOT62_21500</name>
</gene>
<feature type="transmembrane region" description="Helical" evidence="1">
    <location>
        <begin position="250"/>
        <end position="269"/>
    </location>
</feature>
<dbReference type="EMBL" id="VOUQ01000015">
    <property type="protein sequence ID" value="TXE28343.1"/>
    <property type="molecule type" value="Genomic_DNA"/>
</dbReference>
<dbReference type="RefSeq" id="WP_147882477.1">
    <property type="nucleotide sequence ID" value="NZ_VOUQ01000015.1"/>
</dbReference>
<proteinExistence type="predicted"/>
<sequence>MTLFTDDIIHPIEGWRDILRICTFRMPNPNYRKNLQRCMEGIITALQQTQPGTEITYPLIEEHTPLTALLTLNQAVINAGSKNERLEQYISSLPGINRKTNTPGWRWRTALKRHNKRMQGGEACSAMYHAMVAMKESPGNIAPRRELTDIHATLMTDTFSQLERLPMILRLMLEIPGESHPSGYPAPENLRMVASYLRDEKFRVQREVGKNAPLAASLQQLITRLKNLREQAEQVRPEPLPRQPLLDDSFLQAIALLSLIIAIFTFFFLQGK</sequence>